<dbReference type="RefSeq" id="WP_194132685.1">
    <property type="nucleotide sequence ID" value="NZ_JADFFK010000001.1"/>
</dbReference>
<evidence type="ECO:0000313" key="3">
    <source>
        <dbReference type="EMBL" id="MBE9635339.1"/>
    </source>
</evidence>
<organism evidence="3 4">
    <name type="scientific">Salipiger mangrovisoli</name>
    <dbReference type="NCBI Taxonomy" id="2865933"/>
    <lineage>
        <taxon>Bacteria</taxon>
        <taxon>Pseudomonadati</taxon>
        <taxon>Pseudomonadota</taxon>
        <taxon>Alphaproteobacteria</taxon>
        <taxon>Rhodobacterales</taxon>
        <taxon>Roseobacteraceae</taxon>
        <taxon>Salipiger</taxon>
    </lineage>
</organism>
<feature type="domain" description="YhdP central" evidence="2">
    <location>
        <begin position="382"/>
        <end position="807"/>
    </location>
</feature>
<reference evidence="3 4" key="1">
    <citation type="journal article" date="2021" name="Int. J. Syst. Evol. Microbiol.">
        <title>Salipiger mangrovisoli sp. nov., isolated from mangrove soil and the proposal for the reclassification of Paraphaeobacter pallidus as Salipiger pallidus comb. nov.</title>
        <authorList>
            <person name="Du J."/>
            <person name="Liu Y."/>
            <person name="Pei T."/>
            <person name="Deng M.R."/>
            <person name="Zhu H."/>
        </authorList>
    </citation>
    <scope>NUCLEOTIDE SEQUENCE [LARGE SCALE GENOMIC DNA]</scope>
    <source>
        <strain evidence="3 4">6D45A</strain>
    </source>
</reference>
<evidence type="ECO:0000259" key="2">
    <source>
        <dbReference type="Pfam" id="PF13116"/>
    </source>
</evidence>
<evidence type="ECO:0000313" key="4">
    <source>
        <dbReference type="Proteomes" id="UP000607796"/>
    </source>
</evidence>
<comment type="caution">
    <text evidence="3">The sequence shown here is derived from an EMBL/GenBank/DDBJ whole genome shotgun (WGS) entry which is preliminary data.</text>
</comment>
<name>A0ABR9WVN2_9RHOB</name>
<keyword evidence="1" id="KW-0812">Transmembrane</keyword>
<evidence type="ECO:0000256" key="1">
    <source>
        <dbReference type="SAM" id="Phobius"/>
    </source>
</evidence>
<keyword evidence="1" id="KW-1133">Transmembrane helix</keyword>
<dbReference type="EMBL" id="JADFFK010000001">
    <property type="protein sequence ID" value="MBE9635339.1"/>
    <property type="molecule type" value="Genomic_DNA"/>
</dbReference>
<keyword evidence="1" id="KW-0472">Membrane</keyword>
<accession>A0ABR9WVN2</accession>
<feature type="transmembrane region" description="Helical" evidence="1">
    <location>
        <begin position="17"/>
        <end position="44"/>
    </location>
</feature>
<gene>
    <name evidence="3" type="ORF">IQ782_00655</name>
</gene>
<keyword evidence="4" id="KW-1185">Reference proteome</keyword>
<proteinExistence type="predicted"/>
<dbReference type="InterPro" id="IPR025263">
    <property type="entry name" value="YhdP_central"/>
</dbReference>
<dbReference type="Pfam" id="PF13116">
    <property type="entry name" value="YhdP"/>
    <property type="match status" value="1"/>
</dbReference>
<protein>
    <recommendedName>
        <fullName evidence="2">YhdP central domain-containing protein</fullName>
    </recommendedName>
</protein>
<dbReference type="Proteomes" id="UP000607796">
    <property type="component" value="Unassembled WGS sequence"/>
</dbReference>
<sequence>MTEGPTQRKRRSRRRRVVIWGCGCGLGAVLLVALLLAGGIWYAMGRSVSAPVWLRTAIEARLAEALPGTRVDFGDLRLRLQPDWLARIALTDVELRGEDGAQLATLGLIEAGLVPTKLLRGEYALRAVRVSGVQLIVRRDAEGRLTMGFEGVLGSGGSAPDLPTIMAQIDALTEDPRLSGLRAVEADALTLRYEDARAGRAWTADGGRIGLHREAQVLRLSGDVALLGRGDVPATLSVNAESPIGSGSASFGVTLGSLDAQDIATQAPALAWLNGLRAPISGALRGAITGAGDLGELSATLQIGAGVLQPRADTQPIPFEDARTYFSFDPATGTLNFDEISVTSALGTVVSDGRAVLEGLSRGMPGAMVGQFRFTRLEADPEGFFDDKLKLAGAETDWRLSFNPFRFELGRLRVTDPALPLRASGALSAEEGGWRFALDAQLDTLTPETLLAYWPRAAAEKAREWVEKNIYAGTFQNVRAALRLEPGGKLVPYLQSDFSGVELTYSRTLPRLYEGVGQLTFLRNRLTVALDSGEVRPRQGGLLHGKGSSFVIPDLTARPMTGEVMVRAKGSLEAALSYLDEAPLEVMKKANKPVALGTGEVAADVRVVTPLKRGVQREEITVIADATVTGVESSEIVPGKVLTSDELYVAVDDTGVSVGGKGALSGAPFDGAWTQSFTPDAPGSVEGEVVLSEAVAQALGIGLPKGTFSGEGRGRIEITLPKGQPPRFALTSDMAGLGVSLPQLGWRLSQGGTGALEVAGTLGAPVSVEKLAVTAPGLTAQGSVDLNENGTLRRLSLPVLRAGGWLDGAAVLTGRGRNAAPAMRITGNALDMRGAPLGGSGGSGGGGGPIEVAVNRLQVTDKIAVNNFQGKFDTRRGINGSFTGAVGGRAAVQGDVVPQNGGTAIRIRARDAGDVLKGAGVMQNIQDGTFDLTLVPVKGKSGEYDGLLKIEGTRMQKNPAVVQLLDGISVVGIIDQLNGPGIFFSEVEARFRMTPQQIILTRSSAIGPSMGISMDGYANLASGMMDMQGVLSPIYVINGIGQLFSRKGEGLIGFNFNLRGPVADPAVSVNPLSVFTPGMFRDIFRRPPPQVSQ</sequence>